<keyword evidence="2" id="KW-1185">Reference proteome</keyword>
<comment type="caution">
    <text evidence="1">The sequence shown here is derived from an EMBL/GenBank/DDBJ whole genome shotgun (WGS) entry which is preliminary data.</text>
</comment>
<gene>
    <name evidence="1" type="ORF">DN820_11475</name>
</gene>
<dbReference type="EMBL" id="QLAG01000012">
    <property type="protein sequence ID" value="TLX63417.1"/>
    <property type="molecule type" value="Genomic_DNA"/>
</dbReference>
<reference evidence="1 2" key="1">
    <citation type="journal article" date="2017" name="Eur. J. Clin. Microbiol. Infect. Dis.">
        <title>Uncommonly isolated clinical Pseudomonas: identification and phylogenetic assignation.</title>
        <authorList>
            <person name="Mulet M."/>
            <person name="Gomila M."/>
            <person name="Ramirez A."/>
            <person name="Cardew S."/>
            <person name="Moore E.R."/>
            <person name="Lalucat J."/>
            <person name="Garcia-Valdes E."/>
        </authorList>
    </citation>
    <scope>NUCLEOTIDE SEQUENCE [LARGE SCALE GENOMIC DNA]</scope>
    <source>
        <strain evidence="1 2">SD129</strain>
    </source>
</reference>
<dbReference type="AlphaFoldDB" id="A0A5R9QE55"/>
<dbReference type="OrthoDB" id="7871279at2"/>
<protein>
    <submittedName>
        <fullName evidence="1">DUF2188 domain-containing protein</fullName>
    </submittedName>
</protein>
<accession>A0A5R9QE55</accession>
<dbReference type="RefSeq" id="WP_138409549.1">
    <property type="nucleotide sequence ID" value="NZ_QLAE01000029.1"/>
</dbReference>
<evidence type="ECO:0000313" key="2">
    <source>
        <dbReference type="Proteomes" id="UP000306753"/>
    </source>
</evidence>
<name>A0A5R9QE55_9GAMM</name>
<sequence length="74" mass="8674">MQHYEVISRDSDRWVLREEGDARALIEASSRDDILAETRDYMKLRTAVVKVYENGQVVEEHHYPQEQNPRQTGG</sequence>
<evidence type="ECO:0000313" key="1">
    <source>
        <dbReference type="EMBL" id="TLX63417.1"/>
    </source>
</evidence>
<organism evidence="1 2">
    <name type="scientific">Stutzerimonas nosocomialis</name>
    <dbReference type="NCBI Taxonomy" id="1056496"/>
    <lineage>
        <taxon>Bacteria</taxon>
        <taxon>Pseudomonadati</taxon>
        <taxon>Pseudomonadota</taxon>
        <taxon>Gammaproteobacteria</taxon>
        <taxon>Pseudomonadales</taxon>
        <taxon>Pseudomonadaceae</taxon>
        <taxon>Stutzerimonas</taxon>
    </lineage>
</organism>
<dbReference type="Proteomes" id="UP000306753">
    <property type="component" value="Unassembled WGS sequence"/>
</dbReference>
<proteinExistence type="predicted"/>